<evidence type="ECO:0000313" key="3">
    <source>
        <dbReference type="Proteomes" id="UP000177626"/>
    </source>
</evidence>
<feature type="domain" description="Methyltransferase type 11" evidence="1">
    <location>
        <begin position="45"/>
        <end position="122"/>
    </location>
</feature>
<dbReference type="InterPro" id="IPR013216">
    <property type="entry name" value="Methyltransf_11"/>
</dbReference>
<dbReference type="Proteomes" id="UP000177626">
    <property type="component" value="Unassembled WGS sequence"/>
</dbReference>
<organism evidence="2 3">
    <name type="scientific">Candidatus Komeilibacteria bacterium RIFOXYC1_FULL_37_11</name>
    <dbReference type="NCBI Taxonomy" id="1798555"/>
    <lineage>
        <taxon>Bacteria</taxon>
        <taxon>Candidatus Komeiliibacteriota</taxon>
    </lineage>
</organism>
<gene>
    <name evidence="2" type="ORF">A2406_04540</name>
</gene>
<dbReference type="GO" id="GO:0008757">
    <property type="term" value="F:S-adenosylmethionine-dependent methyltransferase activity"/>
    <property type="evidence" value="ECO:0007669"/>
    <property type="project" value="InterPro"/>
</dbReference>
<reference evidence="2 3" key="1">
    <citation type="journal article" date="2016" name="Nat. Commun.">
        <title>Thousands of microbial genomes shed light on interconnected biogeochemical processes in an aquifer system.</title>
        <authorList>
            <person name="Anantharaman K."/>
            <person name="Brown C.T."/>
            <person name="Hug L.A."/>
            <person name="Sharon I."/>
            <person name="Castelle C.J."/>
            <person name="Probst A.J."/>
            <person name="Thomas B.C."/>
            <person name="Singh A."/>
            <person name="Wilkins M.J."/>
            <person name="Karaoz U."/>
            <person name="Brodie E.L."/>
            <person name="Williams K.H."/>
            <person name="Hubbard S.S."/>
            <person name="Banfield J.F."/>
        </authorList>
    </citation>
    <scope>NUCLEOTIDE SEQUENCE [LARGE SCALE GENOMIC DNA]</scope>
</reference>
<evidence type="ECO:0000313" key="2">
    <source>
        <dbReference type="EMBL" id="OGY94843.1"/>
    </source>
</evidence>
<dbReference type="AlphaFoldDB" id="A0A1G2C0C7"/>
<dbReference type="SUPFAM" id="SSF53335">
    <property type="entry name" value="S-adenosyl-L-methionine-dependent methyltransferases"/>
    <property type="match status" value="1"/>
</dbReference>
<name>A0A1G2C0C7_9BACT</name>
<dbReference type="EMBL" id="MHKQ01000002">
    <property type="protein sequence ID" value="OGY94843.1"/>
    <property type="molecule type" value="Genomic_DNA"/>
</dbReference>
<comment type="caution">
    <text evidence="2">The sequence shown here is derived from an EMBL/GenBank/DDBJ whole genome shotgun (WGS) entry which is preliminary data.</text>
</comment>
<dbReference type="InterPro" id="IPR029063">
    <property type="entry name" value="SAM-dependent_MTases_sf"/>
</dbReference>
<protein>
    <recommendedName>
        <fullName evidence="1">Methyltransferase type 11 domain-containing protein</fullName>
    </recommendedName>
</protein>
<accession>A0A1G2C0C7</accession>
<dbReference type="Gene3D" id="3.40.50.150">
    <property type="entry name" value="Vaccinia Virus protein VP39"/>
    <property type="match status" value="1"/>
</dbReference>
<evidence type="ECO:0000259" key="1">
    <source>
        <dbReference type="Pfam" id="PF08241"/>
    </source>
</evidence>
<proteinExistence type="predicted"/>
<sequence length="216" mass="25431">MSKDYNIQVKADEHYKSKKYDDLSRFISYYYQINEARQLEVENILEIGIGGGIVAGYLKSIGKQVVTCDFDKDTQADIISDVRNINVADKSFDLVIACQILEHIPFVDLAKGLSEIRRVSKKYAMISLPYRSSYFEMVIKFPFSRTIFKRDFFDLVVRKSVKFPGFEKSGQHYWEIDQKKYKLADVRAKLEDKFKILYEFSPVLNKYHYFFILEVK</sequence>
<dbReference type="Pfam" id="PF08241">
    <property type="entry name" value="Methyltransf_11"/>
    <property type="match status" value="1"/>
</dbReference>